<proteinExistence type="predicted"/>
<keyword evidence="3" id="KW-1185">Reference proteome</keyword>
<protein>
    <recommendedName>
        <fullName evidence="1">C2H2-type domain-containing protein</fullName>
    </recommendedName>
</protein>
<dbReference type="SMART" id="SM00355">
    <property type="entry name" value="ZnF_C2H2"/>
    <property type="match status" value="4"/>
</dbReference>
<sequence length="441" mass="50409">MFENHVNATAVRFVTVRSSGGIKRIRVNVTYERGFSSAPTPLDEKSWFTDAPPSLDLEGYVDEVPEWGGAEQEISSRVPKREDCGEQYRVIDEPSTSTSSRSWDKYNTEQLTLFASRDEKPESLKRKTTLALTFTGTDGLARVRGIFPESQSSQNSRSIAPNDANYAYRRQHEQGSRNHVQSERIAICRLCNIRVKSTLRRTHIYSDHLGKPMFKCPFCDVSSTYHQSNIRVHIKKIHNVTEEPICFKDQFEDDINSFLYRCFGDRQIFRRQDPEVIACLNDILNYVCDGVAVKFSVSDDFREFTRNSSRQLAGGVNNLSNSFVSPAFALSAQPRNTCRLCSETNVKHLERHVLQHHIKKPMYLCPYCDFSNCYSPASVKDHIKNRHSLCDLPIDLRDENSELIQSTFYLISPLNGYIMPVAVIRSDCIKGYCHLCIGNKL</sequence>
<feature type="domain" description="C2H2-type" evidence="1">
    <location>
        <begin position="186"/>
        <end position="208"/>
    </location>
</feature>
<evidence type="ECO:0000313" key="2">
    <source>
        <dbReference type="EMBL" id="CAJ0603332.1"/>
    </source>
</evidence>
<feature type="domain" description="C2H2-type" evidence="1">
    <location>
        <begin position="336"/>
        <end position="356"/>
    </location>
</feature>
<dbReference type="Gene3D" id="3.30.160.60">
    <property type="entry name" value="Classic Zinc Finger"/>
    <property type="match status" value="1"/>
</dbReference>
<evidence type="ECO:0000259" key="1">
    <source>
        <dbReference type="SMART" id="SM00355"/>
    </source>
</evidence>
<accession>A0AA36H3L5</accession>
<comment type="caution">
    <text evidence="2">The sequence shown here is derived from an EMBL/GenBank/DDBJ whole genome shotgun (WGS) entry which is preliminary data.</text>
</comment>
<dbReference type="InterPro" id="IPR013087">
    <property type="entry name" value="Znf_C2H2_type"/>
</dbReference>
<reference evidence="2" key="1">
    <citation type="submission" date="2023-07" db="EMBL/GenBank/DDBJ databases">
        <authorList>
            <consortium name="CYATHOMIX"/>
        </authorList>
    </citation>
    <scope>NUCLEOTIDE SEQUENCE</scope>
    <source>
        <strain evidence="2">N/A</strain>
    </source>
</reference>
<dbReference type="EMBL" id="CATQJL010000305">
    <property type="protein sequence ID" value="CAJ0603332.1"/>
    <property type="molecule type" value="Genomic_DNA"/>
</dbReference>
<evidence type="ECO:0000313" key="3">
    <source>
        <dbReference type="Proteomes" id="UP001176961"/>
    </source>
</evidence>
<gene>
    <name evidence="2" type="ORF">CYNAS_LOCUS15315</name>
</gene>
<name>A0AA36H3L5_CYLNA</name>
<dbReference type="Proteomes" id="UP001176961">
    <property type="component" value="Unassembled WGS sequence"/>
</dbReference>
<dbReference type="AlphaFoldDB" id="A0AA36H3L5"/>
<feature type="domain" description="C2H2-type" evidence="1">
    <location>
        <begin position="214"/>
        <end position="238"/>
    </location>
</feature>
<organism evidence="2 3">
    <name type="scientific">Cylicocyclus nassatus</name>
    <name type="common">Nematode worm</name>
    <dbReference type="NCBI Taxonomy" id="53992"/>
    <lineage>
        <taxon>Eukaryota</taxon>
        <taxon>Metazoa</taxon>
        <taxon>Ecdysozoa</taxon>
        <taxon>Nematoda</taxon>
        <taxon>Chromadorea</taxon>
        <taxon>Rhabditida</taxon>
        <taxon>Rhabditina</taxon>
        <taxon>Rhabditomorpha</taxon>
        <taxon>Strongyloidea</taxon>
        <taxon>Strongylidae</taxon>
        <taxon>Cylicocyclus</taxon>
    </lineage>
</organism>
<feature type="domain" description="C2H2-type" evidence="1">
    <location>
        <begin position="363"/>
        <end position="387"/>
    </location>
</feature>